<evidence type="ECO:0000256" key="1">
    <source>
        <dbReference type="ARBA" id="ARBA00002254"/>
    </source>
</evidence>
<keyword evidence="4" id="KW-1003">Cell membrane</keyword>
<keyword evidence="11" id="KW-0732">Signal</keyword>
<comment type="similarity">
    <text evidence="3 10">Belongs to the FliL family.</text>
</comment>
<evidence type="ECO:0000256" key="6">
    <source>
        <dbReference type="ARBA" id="ARBA00022692"/>
    </source>
</evidence>
<dbReference type="AlphaFoldDB" id="A0A6N4E1A8"/>
<proteinExistence type="inferred from homology"/>
<dbReference type="GO" id="GO:0005886">
    <property type="term" value="C:plasma membrane"/>
    <property type="evidence" value="ECO:0007669"/>
    <property type="project" value="UniProtKB-SubCell"/>
</dbReference>
<organism evidence="12 13">
    <name type="scientific">Candidatus Sedimenticola endophacoides</name>
    <dbReference type="NCBI Taxonomy" id="2548426"/>
    <lineage>
        <taxon>Bacteria</taxon>
        <taxon>Pseudomonadati</taxon>
        <taxon>Pseudomonadota</taxon>
        <taxon>Gammaproteobacteria</taxon>
        <taxon>Chromatiales</taxon>
        <taxon>Sedimenticolaceae</taxon>
        <taxon>Sedimenticola</taxon>
    </lineage>
</organism>
<dbReference type="GO" id="GO:0071978">
    <property type="term" value="P:bacterial-type flagellum-dependent swarming motility"/>
    <property type="evidence" value="ECO:0007669"/>
    <property type="project" value="TreeGrafter"/>
</dbReference>
<keyword evidence="10" id="KW-0997">Cell inner membrane</keyword>
<keyword evidence="5 10" id="KW-0145">Chemotaxis</keyword>
<evidence type="ECO:0000256" key="9">
    <source>
        <dbReference type="ARBA" id="ARBA00023136"/>
    </source>
</evidence>
<feature type="signal peptide" evidence="11">
    <location>
        <begin position="1"/>
        <end position="34"/>
    </location>
</feature>
<name>A0A6N4E1A8_9GAMM</name>
<dbReference type="EMBL" id="PQCO01000105">
    <property type="protein sequence ID" value="PUE04894.1"/>
    <property type="molecule type" value="Genomic_DNA"/>
</dbReference>
<dbReference type="GO" id="GO:0006935">
    <property type="term" value="P:chemotaxis"/>
    <property type="evidence" value="ECO:0007669"/>
    <property type="project" value="UniProtKB-KW"/>
</dbReference>
<feature type="chain" id="PRO_5026723338" description="Flagellar protein FliL" evidence="11">
    <location>
        <begin position="35"/>
        <end position="151"/>
    </location>
</feature>
<dbReference type="InterPro" id="IPR005503">
    <property type="entry name" value="FliL"/>
</dbReference>
<evidence type="ECO:0000256" key="7">
    <source>
        <dbReference type="ARBA" id="ARBA00022779"/>
    </source>
</evidence>
<comment type="subcellular location">
    <subcellularLocation>
        <location evidence="10">Cell inner membrane</location>
    </subcellularLocation>
    <subcellularLocation>
        <location evidence="2">Cell membrane</location>
        <topology evidence="2">Single-pass membrane protein</topology>
    </subcellularLocation>
</comment>
<evidence type="ECO:0000313" key="13">
    <source>
        <dbReference type="Proteomes" id="UP000250928"/>
    </source>
</evidence>
<dbReference type="Proteomes" id="UP000250928">
    <property type="component" value="Unassembled WGS sequence"/>
</dbReference>
<protein>
    <recommendedName>
        <fullName evidence="10">Flagellar protein FliL</fullName>
    </recommendedName>
</protein>
<evidence type="ECO:0000256" key="5">
    <source>
        <dbReference type="ARBA" id="ARBA00022500"/>
    </source>
</evidence>
<dbReference type="Pfam" id="PF03748">
    <property type="entry name" value="FliL"/>
    <property type="match status" value="1"/>
</dbReference>
<keyword evidence="6" id="KW-0812">Transmembrane</keyword>
<evidence type="ECO:0000256" key="4">
    <source>
        <dbReference type="ARBA" id="ARBA00022475"/>
    </source>
</evidence>
<keyword evidence="12" id="KW-0282">Flagellum</keyword>
<evidence type="ECO:0000256" key="3">
    <source>
        <dbReference type="ARBA" id="ARBA00008281"/>
    </source>
</evidence>
<evidence type="ECO:0000256" key="10">
    <source>
        <dbReference type="RuleBase" id="RU364125"/>
    </source>
</evidence>
<gene>
    <name evidence="12" type="ORF">C3L24_02330</name>
</gene>
<reference evidence="12 13" key="1">
    <citation type="submission" date="2018-01" db="EMBL/GenBank/DDBJ databases">
        <title>Novel co-symbiosis in the lucinid bivalve Phacoides pectinatus.</title>
        <authorList>
            <person name="Lim S.J."/>
            <person name="Davis B.G."/>
            <person name="Gill D.E."/>
            <person name="Engel A.S."/>
            <person name="Anderson L.C."/>
            <person name="Campbell B.J."/>
        </authorList>
    </citation>
    <scope>NUCLEOTIDE SEQUENCE [LARGE SCALE GENOMIC DNA]</scope>
    <source>
        <strain evidence="12">N3_P5</strain>
    </source>
</reference>
<evidence type="ECO:0000256" key="11">
    <source>
        <dbReference type="SAM" id="SignalP"/>
    </source>
</evidence>
<keyword evidence="12" id="KW-0966">Cell projection</keyword>
<comment type="function">
    <text evidence="1 10">Controls the rotational direction of flagella during chemotaxis.</text>
</comment>
<dbReference type="GO" id="GO:0009425">
    <property type="term" value="C:bacterial-type flagellum basal body"/>
    <property type="evidence" value="ECO:0007669"/>
    <property type="project" value="InterPro"/>
</dbReference>
<sequence>MGERSVHHYREKKMRLLYLLMSILAFLLMPNAMAADEDGDAPPPKTAYHSLSPSLISNLQGQRKYVRCDIQLMTKGEDKLELIKQHDPAIRHELLMLLGDQAAAELKTPKGKEVLRKQALEAVNRVLAELTELTEEQKLVKDLFFTSFFVQ</sequence>
<dbReference type="PANTHER" id="PTHR35091:SF2">
    <property type="entry name" value="FLAGELLAR PROTEIN FLIL"/>
    <property type="match status" value="1"/>
</dbReference>
<keyword evidence="8" id="KW-1133">Transmembrane helix</keyword>
<evidence type="ECO:0000256" key="2">
    <source>
        <dbReference type="ARBA" id="ARBA00004162"/>
    </source>
</evidence>
<comment type="caution">
    <text evidence="12">The sequence shown here is derived from an EMBL/GenBank/DDBJ whole genome shotgun (WGS) entry which is preliminary data.</text>
</comment>
<keyword evidence="12" id="KW-0969">Cilium</keyword>
<dbReference type="PANTHER" id="PTHR35091">
    <property type="entry name" value="FLAGELLAR PROTEIN FLIL"/>
    <property type="match status" value="1"/>
</dbReference>
<accession>A0A6N4E1A8</accession>
<evidence type="ECO:0000313" key="12">
    <source>
        <dbReference type="EMBL" id="PUE04894.1"/>
    </source>
</evidence>
<evidence type="ECO:0000256" key="8">
    <source>
        <dbReference type="ARBA" id="ARBA00022989"/>
    </source>
</evidence>
<keyword evidence="9 10" id="KW-0472">Membrane</keyword>
<keyword evidence="7 10" id="KW-0283">Flagellar rotation</keyword>